<sequence length="179" mass="20049">MPIRQFLMAPLLGALLLGSFGSALKTGQTPPKLQGGPWLNTPTPEGYSLESLRGKVVLVNFWVYSCINCHNSLPTLSNWYSKYHDQGLEIIGVHTPEFESDKPLENVRAALLQDKVVWPVLQDNALSNWQAWKNQYWPAFYFIDRKGTVRAIHNGEISSRFPGAIPGLEATLKTLLAEK</sequence>
<keyword evidence="1" id="KW-0732">Signal</keyword>
<accession>A0A3G8YNT2</accession>
<gene>
    <name evidence="3" type="ORF">EHF33_15400</name>
</gene>
<keyword evidence="4" id="KW-1185">Reference proteome</keyword>
<dbReference type="InterPro" id="IPR000866">
    <property type="entry name" value="AhpC/TSA"/>
</dbReference>
<dbReference type="PANTHER" id="PTHR42852">
    <property type="entry name" value="THIOL:DISULFIDE INTERCHANGE PROTEIN DSBE"/>
    <property type="match status" value="1"/>
</dbReference>
<dbReference type="AlphaFoldDB" id="A0A3G8YNT2"/>
<dbReference type="GO" id="GO:0016491">
    <property type="term" value="F:oxidoreductase activity"/>
    <property type="evidence" value="ECO:0007669"/>
    <property type="project" value="InterPro"/>
</dbReference>
<feature type="signal peptide" evidence="1">
    <location>
        <begin position="1"/>
        <end position="25"/>
    </location>
</feature>
<dbReference type="Proteomes" id="UP000276417">
    <property type="component" value="Chromosome 2"/>
</dbReference>
<dbReference type="RefSeq" id="WP_124873756.1">
    <property type="nucleotide sequence ID" value="NZ_CP034184.1"/>
</dbReference>
<feature type="chain" id="PRO_5018186152" evidence="1">
    <location>
        <begin position="26"/>
        <end position="179"/>
    </location>
</feature>
<dbReference type="Gene3D" id="3.40.30.10">
    <property type="entry name" value="Glutaredoxin"/>
    <property type="match status" value="1"/>
</dbReference>
<evidence type="ECO:0000313" key="3">
    <source>
        <dbReference type="EMBL" id="AZI44274.1"/>
    </source>
</evidence>
<dbReference type="EMBL" id="CP034184">
    <property type="protein sequence ID" value="AZI44274.1"/>
    <property type="molecule type" value="Genomic_DNA"/>
</dbReference>
<dbReference type="PROSITE" id="PS51352">
    <property type="entry name" value="THIOREDOXIN_2"/>
    <property type="match status" value="1"/>
</dbReference>
<evidence type="ECO:0000259" key="2">
    <source>
        <dbReference type="PROSITE" id="PS51352"/>
    </source>
</evidence>
<dbReference type="SUPFAM" id="SSF52833">
    <property type="entry name" value="Thioredoxin-like"/>
    <property type="match status" value="1"/>
</dbReference>
<reference evidence="3 4" key="1">
    <citation type="submission" date="2018-11" db="EMBL/GenBank/DDBJ databases">
        <title>Deinococcus shelandsis sp. nov., isolated from South Shetland Islands soil of Antarctica.</title>
        <authorList>
            <person name="Tian J."/>
        </authorList>
    </citation>
    <scope>NUCLEOTIDE SEQUENCE [LARGE SCALE GENOMIC DNA]</scope>
    <source>
        <strain evidence="3 4">S14-83T</strain>
    </source>
</reference>
<name>A0A3G8YNT2_9DEIO</name>
<organism evidence="3 4">
    <name type="scientific">Deinococcus psychrotolerans</name>
    <dbReference type="NCBI Taxonomy" id="2489213"/>
    <lineage>
        <taxon>Bacteria</taxon>
        <taxon>Thermotogati</taxon>
        <taxon>Deinococcota</taxon>
        <taxon>Deinococci</taxon>
        <taxon>Deinococcales</taxon>
        <taxon>Deinococcaceae</taxon>
        <taxon>Deinococcus</taxon>
    </lineage>
</organism>
<dbReference type="KEGG" id="dph:EHF33_15400"/>
<dbReference type="InterPro" id="IPR050553">
    <property type="entry name" value="Thioredoxin_ResA/DsbE_sf"/>
</dbReference>
<protein>
    <submittedName>
        <fullName evidence="3">Thioredoxin</fullName>
    </submittedName>
</protein>
<dbReference type="InterPro" id="IPR013766">
    <property type="entry name" value="Thioredoxin_domain"/>
</dbReference>
<dbReference type="PANTHER" id="PTHR42852:SF13">
    <property type="entry name" value="PROTEIN DIPZ"/>
    <property type="match status" value="1"/>
</dbReference>
<feature type="domain" description="Thioredoxin" evidence="2">
    <location>
        <begin position="24"/>
        <end position="177"/>
    </location>
</feature>
<dbReference type="GO" id="GO:0016209">
    <property type="term" value="F:antioxidant activity"/>
    <property type="evidence" value="ECO:0007669"/>
    <property type="project" value="InterPro"/>
</dbReference>
<dbReference type="Pfam" id="PF00578">
    <property type="entry name" value="AhpC-TSA"/>
    <property type="match status" value="1"/>
</dbReference>
<dbReference type="OrthoDB" id="9811352at2"/>
<proteinExistence type="predicted"/>
<evidence type="ECO:0000313" key="4">
    <source>
        <dbReference type="Proteomes" id="UP000276417"/>
    </source>
</evidence>
<evidence type="ECO:0000256" key="1">
    <source>
        <dbReference type="SAM" id="SignalP"/>
    </source>
</evidence>
<dbReference type="InterPro" id="IPR036249">
    <property type="entry name" value="Thioredoxin-like_sf"/>
</dbReference>